<evidence type="ECO:0000313" key="2">
    <source>
        <dbReference type="EMBL" id="APX22945.1"/>
    </source>
</evidence>
<dbReference type="Proteomes" id="UP000186559">
    <property type="component" value="Chromosome"/>
</dbReference>
<keyword evidence="1" id="KW-0472">Membrane</keyword>
<accession>A0A1U7D4F1</accession>
<keyword evidence="3" id="KW-1185">Reference proteome</keyword>
<reference evidence="2 3" key="1">
    <citation type="submission" date="2016-03" db="EMBL/GenBank/DDBJ databases">
        <title>Deep-sea bacteria in the southern Pacific.</title>
        <authorList>
            <person name="Tang K."/>
        </authorList>
    </citation>
    <scope>NUCLEOTIDE SEQUENCE [LARGE SCALE GENOMIC DNA]</scope>
    <source>
        <strain evidence="2 3">JLT2016</strain>
    </source>
</reference>
<gene>
    <name evidence="2" type="ORF">Ga0080559_TMP2149</name>
</gene>
<protein>
    <submittedName>
        <fullName evidence="2">Uncharacterized protein</fullName>
    </submittedName>
</protein>
<keyword evidence="1" id="KW-1133">Transmembrane helix</keyword>
<dbReference type="EMBL" id="CP014796">
    <property type="protein sequence ID" value="APX22945.1"/>
    <property type="molecule type" value="Genomic_DNA"/>
</dbReference>
<proteinExistence type="predicted"/>
<name>A0A1U7D4F1_9RHOB</name>
<sequence>MFTGFVAIVVIGVGAYFVLNDVVPMSSKQVYQSPNAAPD</sequence>
<organism evidence="2 3">
    <name type="scientific">Salipiger profundus</name>
    <dbReference type="NCBI Taxonomy" id="1229727"/>
    <lineage>
        <taxon>Bacteria</taxon>
        <taxon>Pseudomonadati</taxon>
        <taxon>Pseudomonadota</taxon>
        <taxon>Alphaproteobacteria</taxon>
        <taxon>Rhodobacterales</taxon>
        <taxon>Roseobacteraceae</taxon>
        <taxon>Salipiger</taxon>
    </lineage>
</organism>
<dbReference type="AlphaFoldDB" id="A0A1U7D4F1"/>
<evidence type="ECO:0000256" key="1">
    <source>
        <dbReference type="SAM" id="Phobius"/>
    </source>
</evidence>
<keyword evidence="1" id="KW-0812">Transmembrane</keyword>
<dbReference type="KEGG" id="tpro:Ga0080559_TMP2149"/>
<evidence type="ECO:0000313" key="3">
    <source>
        <dbReference type="Proteomes" id="UP000186559"/>
    </source>
</evidence>
<dbReference type="STRING" id="1229727.Ga0080559_TMP2149"/>
<feature type="transmembrane region" description="Helical" evidence="1">
    <location>
        <begin position="6"/>
        <end position="23"/>
    </location>
</feature>